<accession>A0A0F9SHY5</accession>
<evidence type="ECO:0000256" key="3">
    <source>
        <dbReference type="ARBA" id="ARBA00022475"/>
    </source>
</evidence>
<evidence type="ECO:0000256" key="5">
    <source>
        <dbReference type="ARBA" id="ARBA00022989"/>
    </source>
</evidence>
<dbReference type="InterPro" id="IPR044669">
    <property type="entry name" value="YneE/VCCN1/2-like"/>
</dbReference>
<dbReference type="GO" id="GO:0005254">
    <property type="term" value="F:chloride channel activity"/>
    <property type="evidence" value="ECO:0007669"/>
    <property type="project" value="InterPro"/>
</dbReference>
<evidence type="ECO:0000256" key="6">
    <source>
        <dbReference type="ARBA" id="ARBA00023065"/>
    </source>
</evidence>
<keyword evidence="7 8" id="KW-0472">Membrane</keyword>
<dbReference type="PANTHER" id="PTHR33281:SF19">
    <property type="entry name" value="VOLTAGE-DEPENDENT ANION CHANNEL-FORMING PROTEIN YNEE"/>
    <property type="match status" value="1"/>
</dbReference>
<keyword evidence="3" id="KW-1003">Cell membrane</keyword>
<proteinExistence type="predicted"/>
<feature type="transmembrane region" description="Helical" evidence="8">
    <location>
        <begin position="44"/>
        <end position="62"/>
    </location>
</feature>
<evidence type="ECO:0000256" key="2">
    <source>
        <dbReference type="ARBA" id="ARBA00022448"/>
    </source>
</evidence>
<evidence type="ECO:0000256" key="4">
    <source>
        <dbReference type="ARBA" id="ARBA00022692"/>
    </source>
</evidence>
<reference evidence="9" key="1">
    <citation type="journal article" date="2015" name="Nature">
        <title>Complex archaea that bridge the gap between prokaryotes and eukaryotes.</title>
        <authorList>
            <person name="Spang A."/>
            <person name="Saw J.H."/>
            <person name="Jorgensen S.L."/>
            <person name="Zaremba-Niedzwiedzka K."/>
            <person name="Martijn J."/>
            <person name="Lind A.E."/>
            <person name="van Eijk R."/>
            <person name="Schleper C."/>
            <person name="Guy L."/>
            <person name="Ettema T.J."/>
        </authorList>
    </citation>
    <scope>NUCLEOTIDE SEQUENCE</scope>
</reference>
<feature type="transmembrane region" description="Helical" evidence="8">
    <location>
        <begin position="227"/>
        <end position="245"/>
    </location>
</feature>
<keyword evidence="2" id="KW-0813">Transport</keyword>
<organism evidence="9">
    <name type="scientific">marine sediment metagenome</name>
    <dbReference type="NCBI Taxonomy" id="412755"/>
    <lineage>
        <taxon>unclassified sequences</taxon>
        <taxon>metagenomes</taxon>
        <taxon>ecological metagenomes</taxon>
    </lineage>
</organism>
<dbReference type="EMBL" id="LAZR01000446">
    <property type="protein sequence ID" value="KKN68545.1"/>
    <property type="molecule type" value="Genomic_DNA"/>
</dbReference>
<sequence length="297" mass="34169">MLLNKRISIFDFLKTIKYDLLFIGIYSILVGYMDQYGFLSKISIPIAITGVFGTAVALLLGFRTNQAYERWWEARIIWGAIVNDSRTLVRQCVSFFEREDEKVYQRMVKEMTDRQVVWCYALGESLRKIPFSPKVKEYKESCKIESFNIPNTLLSKHSETLLRAKENGMVNDFQQVQIDSTIARLCDSMGKCERIKNTVFPKAHSLLIHLLIYVFATMLPFGLSDQYLAVEIGLTIGIPIIFVAIEKTSILMQDPFENRPMDTPVTDLATTIEINLKQMIGNEDIPIKEKASEYYIL</sequence>
<feature type="transmembrane region" description="Helical" evidence="8">
    <location>
        <begin position="203"/>
        <end position="221"/>
    </location>
</feature>
<name>A0A0F9SHY5_9ZZZZ</name>
<keyword evidence="6" id="KW-0406">Ion transport</keyword>
<feature type="transmembrane region" description="Helical" evidence="8">
    <location>
        <begin position="20"/>
        <end position="38"/>
    </location>
</feature>
<comment type="caution">
    <text evidence="9">The sequence shown here is derived from an EMBL/GenBank/DDBJ whole genome shotgun (WGS) entry which is preliminary data.</text>
</comment>
<protein>
    <submittedName>
        <fullName evidence="9">Uncharacterized protein</fullName>
    </submittedName>
</protein>
<dbReference type="PANTHER" id="PTHR33281">
    <property type="entry name" value="UPF0187 PROTEIN YNEE"/>
    <property type="match status" value="1"/>
</dbReference>
<dbReference type="GO" id="GO:0005886">
    <property type="term" value="C:plasma membrane"/>
    <property type="evidence" value="ECO:0007669"/>
    <property type="project" value="UniProtKB-SubCell"/>
</dbReference>
<evidence type="ECO:0000256" key="7">
    <source>
        <dbReference type="ARBA" id="ARBA00023136"/>
    </source>
</evidence>
<keyword evidence="5 8" id="KW-1133">Transmembrane helix</keyword>
<dbReference type="AlphaFoldDB" id="A0A0F9SHY5"/>
<dbReference type="Pfam" id="PF25539">
    <property type="entry name" value="Bestrophin_2"/>
    <property type="match status" value="1"/>
</dbReference>
<evidence type="ECO:0000256" key="8">
    <source>
        <dbReference type="SAM" id="Phobius"/>
    </source>
</evidence>
<comment type="subcellular location">
    <subcellularLocation>
        <location evidence="1">Cell membrane</location>
        <topology evidence="1">Multi-pass membrane protein</topology>
    </subcellularLocation>
</comment>
<evidence type="ECO:0000256" key="1">
    <source>
        <dbReference type="ARBA" id="ARBA00004651"/>
    </source>
</evidence>
<evidence type="ECO:0000313" key="9">
    <source>
        <dbReference type="EMBL" id="KKN68545.1"/>
    </source>
</evidence>
<keyword evidence="4 8" id="KW-0812">Transmembrane</keyword>
<gene>
    <name evidence="9" type="ORF">LCGC14_0450360</name>
</gene>